<dbReference type="AlphaFoldDB" id="A0A8X7WIW3"/>
<dbReference type="PANTHER" id="PTHR31288">
    <property type="entry name" value="O-FUCOSYLTRANSFERASE FAMILY PROTEIN"/>
    <property type="match status" value="1"/>
</dbReference>
<comment type="caution">
    <text evidence="2">The sequence shown here is derived from an EMBL/GenBank/DDBJ whole genome shotgun (WGS) entry which is preliminary data.</text>
</comment>
<dbReference type="InterPro" id="IPR024709">
    <property type="entry name" value="FucosylTrfase_pln"/>
</dbReference>
<dbReference type="EMBL" id="JAAMPC010000001">
    <property type="protein sequence ID" value="KAG2330152.1"/>
    <property type="molecule type" value="Genomic_DNA"/>
</dbReference>
<dbReference type="PANTHER" id="PTHR31288:SF24">
    <property type="entry name" value="PROTEIN MANNAN SYNTHESIS-RELATED 2"/>
    <property type="match status" value="1"/>
</dbReference>
<proteinExistence type="predicted"/>
<gene>
    <name evidence="2" type="ORF">Bca52824_001332</name>
</gene>
<feature type="region of interest" description="Disordered" evidence="1">
    <location>
        <begin position="1"/>
        <end position="30"/>
    </location>
</feature>
<feature type="compositionally biased region" description="Basic residues" evidence="1">
    <location>
        <begin position="13"/>
        <end position="30"/>
    </location>
</feature>
<accession>A0A8X7WIW3</accession>
<sequence>MEVVDGRKEDRCQHHHHHHHRRYHHHHRHLSHPQFVTTIITSQIRLHRVATTTVMLHEITLMRFRASQGIKGPWMEDSHELKPCWSISPSDEAVSSKGYVTFYLTNGPEYHSSQITDAVMVAKHLGATLVLPDIRGSKPGDEIFNAPPGTLKISSSLELQPGVSDLVESMIQRLKKSGGRFEAIDLRVENLRYLRRRIAVRQEQWWDPRLVTTHKRSRCS</sequence>
<dbReference type="Proteomes" id="UP000886595">
    <property type="component" value="Unassembled WGS sequence"/>
</dbReference>
<name>A0A8X7WIW3_BRACI</name>
<evidence type="ECO:0000256" key="1">
    <source>
        <dbReference type="SAM" id="MobiDB-lite"/>
    </source>
</evidence>
<evidence type="ECO:0008006" key="4">
    <source>
        <dbReference type="Google" id="ProtNLM"/>
    </source>
</evidence>
<reference evidence="2 3" key="1">
    <citation type="submission" date="2020-02" db="EMBL/GenBank/DDBJ databases">
        <authorList>
            <person name="Ma Q."/>
            <person name="Huang Y."/>
            <person name="Song X."/>
            <person name="Pei D."/>
        </authorList>
    </citation>
    <scope>NUCLEOTIDE SEQUENCE [LARGE SCALE GENOMIC DNA]</scope>
    <source>
        <strain evidence="2">Sxm20200214</strain>
        <tissue evidence="2">Leaf</tissue>
    </source>
</reference>
<evidence type="ECO:0000313" key="3">
    <source>
        <dbReference type="Proteomes" id="UP000886595"/>
    </source>
</evidence>
<dbReference type="OrthoDB" id="1899018at2759"/>
<organism evidence="2 3">
    <name type="scientific">Brassica carinata</name>
    <name type="common">Ethiopian mustard</name>
    <name type="synonym">Abyssinian cabbage</name>
    <dbReference type="NCBI Taxonomy" id="52824"/>
    <lineage>
        <taxon>Eukaryota</taxon>
        <taxon>Viridiplantae</taxon>
        <taxon>Streptophyta</taxon>
        <taxon>Embryophyta</taxon>
        <taxon>Tracheophyta</taxon>
        <taxon>Spermatophyta</taxon>
        <taxon>Magnoliopsida</taxon>
        <taxon>eudicotyledons</taxon>
        <taxon>Gunneridae</taxon>
        <taxon>Pentapetalae</taxon>
        <taxon>rosids</taxon>
        <taxon>malvids</taxon>
        <taxon>Brassicales</taxon>
        <taxon>Brassicaceae</taxon>
        <taxon>Brassiceae</taxon>
        <taxon>Brassica</taxon>
    </lineage>
</organism>
<protein>
    <recommendedName>
        <fullName evidence="4">O-fucosyltransferase family protein</fullName>
    </recommendedName>
</protein>
<feature type="compositionally biased region" description="Basic and acidic residues" evidence="1">
    <location>
        <begin position="1"/>
        <end position="12"/>
    </location>
</feature>
<evidence type="ECO:0000313" key="2">
    <source>
        <dbReference type="EMBL" id="KAG2330152.1"/>
    </source>
</evidence>
<keyword evidence="3" id="KW-1185">Reference proteome</keyword>